<name>A0A3R7MFU4_PENVA</name>
<accession>A0A3R7MFU4</accession>
<protein>
    <submittedName>
        <fullName evidence="1">Uncharacterized protein</fullName>
    </submittedName>
</protein>
<dbReference type="EMBL" id="QCYY01001800">
    <property type="protein sequence ID" value="ROT75211.1"/>
    <property type="molecule type" value="Genomic_DNA"/>
</dbReference>
<proteinExistence type="predicted"/>
<dbReference type="AlphaFoldDB" id="A0A3R7MFU4"/>
<keyword evidence="2" id="KW-1185">Reference proteome</keyword>
<gene>
    <name evidence="1" type="ORF">C7M84_006257</name>
</gene>
<sequence length="514" mass="56986">MTFIRPSPYYSFLRRHLERENPALALLKTPRLLQEVPPSLTHSPSWGFLSQGNICSLGFLRRHLERENPALALLKTPRLLQEVPPSLTHSPSWGFLSQGNICSLGSVSFRLPPSASGTFLRRHLERENPALALLKTPRLLQEVPPSLTHSPSWGFLSQGNICSLGPSASESERGQGGARVASSVGIWNVRTRPWHSSRRRAYYKNFLRRHLERENPALALLKTPRLLQEVPPSLTHSPGIFALLAPSASESERGQGGARVASSVGIWNVRNPALALPRRRAYYKKVPPSLTHSPSWGFLSQGNICSLGFLRRHLEREDPALALLKTPRLLQEVPPSLTHSPSWGFLSQGIFALLAPSASDFLRRHLEREDPALALLKTPRLLQEVPPSLTHSPSWGFLSQGNICSLGFLRRHLERENPALALLKTPRLLQEVPPSLTHSPSWGFLSQGNICSLGFLRRHLERENPALALLKTPRLLQEVPPSLTHSPSWGFLSQGNICSLGSVSFRVGEGAGRS</sequence>
<evidence type="ECO:0000313" key="2">
    <source>
        <dbReference type="Proteomes" id="UP000283509"/>
    </source>
</evidence>
<comment type="caution">
    <text evidence="1">The sequence shown here is derived from an EMBL/GenBank/DDBJ whole genome shotgun (WGS) entry which is preliminary data.</text>
</comment>
<evidence type="ECO:0000313" key="1">
    <source>
        <dbReference type="EMBL" id="ROT75211.1"/>
    </source>
</evidence>
<dbReference type="Proteomes" id="UP000283509">
    <property type="component" value="Unassembled WGS sequence"/>
</dbReference>
<reference evidence="1 2" key="1">
    <citation type="submission" date="2018-04" db="EMBL/GenBank/DDBJ databases">
        <authorList>
            <person name="Zhang X."/>
            <person name="Yuan J."/>
            <person name="Li F."/>
            <person name="Xiang J."/>
        </authorList>
    </citation>
    <scope>NUCLEOTIDE SEQUENCE [LARGE SCALE GENOMIC DNA]</scope>
    <source>
        <tissue evidence="1">Muscle</tissue>
    </source>
</reference>
<reference evidence="1 2" key="2">
    <citation type="submission" date="2019-01" db="EMBL/GenBank/DDBJ databases">
        <title>The decoding of complex shrimp genome reveals the adaptation for benthos swimmer, frequently molting mechanism and breeding impact on genome.</title>
        <authorList>
            <person name="Sun Y."/>
            <person name="Gao Y."/>
            <person name="Yu Y."/>
        </authorList>
    </citation>
    <scope>NUCLEOTIDE SEQUENCE [LARGE SCALE GENOMIC DNA]</scope>
    <source>
        <tissue evidence="1">Muscle</tissue>
    </source>
</reference>
<organism evidence="1 2">
    <name type="scientific">Penaeus vannamei</name>
    <name type="common">Whiteleg shrimp</name>
    <name type="synonym">Litopenaeus vannamei</name>
    <dbReference type="NCBI Taxonomy" id="6689"/>
    <lineage>
        <taxon>Eukaryota</taxon>
        <taxon>Metazoa</taxon>
        <taxon>Ecdysozoa</taxon>
        <taxon>Arthropoda</taxon>
        <taxon>Crustacea</taxon>
        <taxon>Multicrustacea</taxon>
        <taxon>Malacostraca</taxon>
        <taxon>Eumalacostraca</taxon>
        <taxon>Eucarida</taxon>
        <taxon>Decapoda</taxon>
        <taxon>Dendrobranchiata</taxon>
        <taxon>Penaeoidea</taxon>
        <taxon>Penaeidae</taxon>
        <taxon>Penaeus</taxon>
    </lineage>
</organism>